<sequence length="2321" mass="267382">MQFETYKQAITPTLFSDLQELKTQISTGVLPEEEFLTHLHQIALMRTSSETDKIASFAPHLARQLGQNEYPPRPVSAAQKGAKAPQITPKETFNFNPKNNILEHEINAQSALSQTFAAARVYQACAYVHCASEKGLQVSQELLEIGFRGGSVVWSDFQIICNLQVQSIQRLILRLLDSIGHGDNSLWLVALERAESFQSKKRPSDTIKHIVDYNLCQSYGHSFNCFSVFLAEFIYLWKNCKDKSDMQSCLLNLGLKMSQGLYMSALCASSVGFFISEHFVNILQEFFLIYMEELSKIITEYEEQVTGLQIIGTCISQGVEPTEQALLKSNQILGLKLLPQSTEYISTFYQKLQQKIQIRVIGIIQVALKLQLIIQRFNSLSILQSEEQECFKYITESQGSLSIDFQIAAESINFIESQPKRFVKADENLGFLETFSTIPYQVKLTTFESTDFDYLVLKKFIKSPTLFLDNLKIISSLYAVLERTQNQILSKAQIFRVDVQGQQLTFMPQLTLIFEQLYTIYLLSTQQTDPKGAKQPDKGKALDQTQTVQQGQFLSNVIEQLVVPESAMMSTANFQPIQAYPQLQIIGQISYIQFLLKFKVFLNTDLKGKIYQSMINQIIEMIKQLKWQFQEVNQKQKNQVDLPQTADTLIQQSSVPVTLNLVFLLSTFLCQFQFQLHTLKQSQQLVLTSQVSNLNLIFDFIKQDSSYRFNCDDLYIERCDSYIQIFKFIANITQEPTMLNDQLRLILEQINSSYKNLNQKSYSNEFTSRIQLEITNLIIKIINLSSKYFKTEVSQQLIDFYSIDSTFSFVAPQSTISYTTVREKLLAQSLEKSILRQATIQAQSSGSQKRKQQPTTMTPYNVWRGQFIHLLIQNLVKQNYHQHVFDIMFTSKDRTFIYASLELLQYGIYSLLQLQKYDSIIELFNCTILQETNYYILSKFTLNLLFAINQSLQEKQVNYCIEFIIQQVQEKLVETPQKDMTQFIAQMHILYSYQIKDYATAIGQIKQQLSTQENIAEKHLIQYMIICLNDSISNTVFEQLSEKIFKNEEFDPSEQNFLVILSTFKKIDLKPVLHSETENLMLKLQLLTILIENQKQNQAFVLFNSIIQQLVSKRLDFEELAEFLQTFLIFLRFCHKTTNFRISPLFLAEIQRNLTSESLGIFDEFLFIFAQKTSQFYVKIRQIEQKFLNFALEVSVLGFVELAQVFSQSKIGSKAFEDLLANSFLTNFTTEKEPNLEFVHLNASLYMNFCYLPKLTLKLLICFVLNLLIQGFEESQILNVLLNGIFNRSAYKIITQDGLETHFYDICDFSNFAELDHYYIDLGLKLITGFSLLLEKEMWFLNEIFDKMQSGNSVSQQCKLVHLANKVYCNIKNEVLNVQILEQNQFLRTVLKYQMLSHFDLQFTFIADEYIQMNVIQQQNYLVNLPKEEDLVALYEQIKLISQNYNRDTYYILGLICLAAPHSILEQVLQDQTLPRVMSLQLLIQGRRLIISRIIFEKLLLDSSYQEEKLIQLLLGQINQCIISVVQDQPEALSDTYFSSLKVQDLLVTRWLAQTTESKEIDLYEVICSPCSFNINSIDLIENVLDYLLGSGMVYLNPDLTTTENSKLNEKQQTDNQTQEEVEEEVKEPKNNKFELLLNKLKNIQTHFILAEPTQITYNNIIQLQSDAAPISSKGKEPQTTYTTYKVQYSLNIVALQIFQNLLLNLITEIFEVSKSLNQSTFSLPEKISQLTPYIMQLIFRQHTSLVLPQEAIYPISSATQDEIEQVFSTSEVQLFPLYIDLTNTLFHAVKSQQVPLVRFFTNFITFRDLMSSEFSGLDLALLTGVSCLQQNQFLLDFKVLAQNQPFNLAEDNRNTNFYAMSDENSTTILSTFSAEQVTEKTKKPAKEVQVSSLSFSSLHVKNYENLAELIQASLNSHFAALQISMSAFLAPIHSKFTQLQNSLQIVSFKSFGYLVQQGSFKKVKELSLGSVSLLGQDFLALRYAKHSVFAANWWAVDFGAFRALKEQVQGINCEGKLDIQAKFEQFETKILSNIKKEMAGKGVECENNADIENYVSIEQKEWKIQQELLFSRLSKIFDLQENVEISYFTGNSPQIANLMIFFKNMCPRLKVLQLLPGKPTEQVQIISQKGVFFDILNDFQYAQSNRQHFDMQYVFNFVKEKLSPSQYYKSDEISYFTSQQKQVLNVLLQPIGDLASPIDQKWNNSENISITAPLEFTEQRSIAMVKTYHPVQKIFRGSYLQQLLNVQKGSGKSSLATLSLGNWSIFIWKLFIEIVNIPEVVDKKAKGKEQPVVRASVDDLLEQTDNWGFYSDSITSIGLK</sequence>
<evidence type="ECO:0000313" key="2">
    <source>
        <dbReference type="EMBL" id="EST46919.1"/>
    </source>
</evidence>
<proteinExistence type="predicted"/>
<reference evidence="2 3" key="1">
    <citation type="journal article" date="2014" name="PLoS Genet.">
        <title>The Genome of Spironucleus salmonicida Highlights a Fish Pathogen Adapted to Fluctuating Environments.</title>
        <authorList>
            <person name="Xu F."/>
            <person name="Jerlstrom-Hultqvist J."/>
            <person name="Einarsson E."/>
            <person name="Astvaldsson A."/>
            <person name="Svard S.G."/>
            <person name="Andersson J.O."/>
        </authorList>
    </citation>
    <scope>NUCLEOTIDE SEQUENCE</scope>
    <source>
        <strain evidence="3">ATCC 50377</strain>
    </source>
</reference>
<dbReference type="Proteomes" id="UP000018208">
    <property type="component" value="Unassembled WGS sequence"/>
</dbReference>
<dbReference type="EMBL" id="KI546057">
    <property type="protein sequence ID" value="EST46919.1"/>
    <property type="molecule type" value="Genomic_DNA"/>
</dbReference>
<dbReference type="EMBL" id="AUWU02000007">
    <property type="protein sequence ID" value="KAH0571187.1"/>
    <property type="molecule type" value="Genomic_DNA"/>
</dbReference>
<keyword evidence="4" id="KW-1185">Reference proteome</keyword>
<name>V6M168_9EUKA</name>
<feature type="region of interest" description="Disordered" evidence="1">
    <location>
        <begin position="1605"/>
        <end position="1628"/>
    </location>
</feature>
<gene>
    <name evidence="2" type="ORF">SS50377_13075</name>
    <name evidence="3" type="ORF">SS50377_27487</name>
</gene>
<dbReference type="VEuPathDB" id="GiardiaDB:SS50377_27487"/>
<evidence type="ECO:0000313" key="3">
    <source>
        <dbReference type="EMBL" id="KAH0571187.1"/>
    </source>
</evidence>
<evidence type="ECO:0000256" key="1">
    <source>
        <dbReference type="SAM" id="MobiDB-lite"/>
    </source>
</evidence>
<organism evidence="2">
    <name type="scientific">Spironucleus salmonicida</name>
    <dbReference type="NCBI Taxonomy" id="348837"/>
    <lineage>
        <taxon>Eukaryota</taxon>
        <taxon>Metamonada</taxon>
        <taxon>Diplomonadida</taxon>
        <taxon>Hexamitidae</taxon>
        <taxon>Hexamitinae</taxon>
        <taxon>Spironucleus</taxon>
    </lineage>
</organism>
<reference evidence="3" key="2">
    <citation type="submission" date="2020-12" db="EMBL/GenBank/DDBJ databases">
        <title>New Spironucleus salmonicida genome in near-complete chromosomes.</title>
        <authorList>
            <person name="Xu F."/>
            <person name="Kurt Z."/>
            <person name="Jimenez-Gonzalez A."/>
            <person name="Astvaldsson A."/>
            <person name="Andersson J.O."/>
            <person name="Svard S.G."/>
        </authorList>
    </citation>
    <scope>NUCLEOTIDE SEQUENCE</scope>
    <source>
        <strain evidence="3">ATCC 50377</strain>
    </source>
</reference>
<evidence type="ECO:0000313" key="4">
    <source>
        <dbReference type="Proteomes" id="UP000018208"/>
    </source>
</evidence>
<protein>
    <submittedName>
        <fullName evidence="2">Uncharacterized protein</fullName>
    </submittedName>
</protein>
<accession>V6M168</accession>